<keyword evidence="4" id="KW-1185">Reference proteome</keyword>
<dbReference type="GO" id="GO:0030288">
    <property type="term" value="C:outer membrane-bounded periplasmic space"/>
    <property type="evidence" value="ECO:0007669"/>
    <property type="project" value="TreeGrafter"/>
</dbReference>
<dbReference type="Gene3D" id="3.30.750.44">
    <property type="match status" value="1"/>
</dbReference>
<feature type="chain" id="PRO_5006631572" evidence="1">
    <location>
        <begin position="23"/>
        <end position="414"/>
    </location>
</feature>
<dbReference type="Proteomes" id="UP000030700">
    <property type="component" value="Unassembled WGS sequence"/>
</dbReference>
<sequence length="414" mass="46048">MKTRFVVFTISLCLALSMTLYAASEEQTGSYPALFEEISKIVEENFYNPAQIARDFPSIKDRYKEQVVQVSTPQAFATLVNAMLRELHASHTYYLTPDDYEYYQLGALFVTIPEIGALFGGQDVMYPTVGIMTQPIAEKIYITTVLAGSVAEKAGLLQGDEILSVDGKSYTPIASLRSAADVAFEIRRGEQAEPQIIVMRPVLVNPKQEMLEAERASVRLIEKEGQKIGYIHIYSYAGEEYHQELLDAIMWGTLQEADALIIDLRYGLGGANPYYLSIFDRNIPVLSVQNRDGEDLIVDSQWRKPAVYLVNKFTRSGKELLAFGAKKYRLATVIGENTAGQTLGGRLFPLSNRDALFLAGQSSRIDGVSLEGVGVAPDIEVPFDIRYCHGHDLQIEKAIDYLVEQLTTAKTAVK</sequence>
<dbReference type="Gene3D" id="3.90.226.10">
    <property type="entry name" value="2-enoyl-CoA Hydratase, Chain A, domain 1"/>
    <property type="match status" value="1"/>
</dbReference>
<evidence type="ECO:0000313" key="4">
    <source>
        <dbReference type="Proteomes" id="UP000030700"/>
    </source>
</evidence>
<protein>
    <submittedName>
        <fullName evidence="3">Peptidase S41B</fullName>
    </submittedName>
</protein>
<dbReference type="InterPro" id="IPR029045">
    <property type="entry name" value="ClpP/crotonase-like_dom_sf"/>
</dbReference>
<name>A0A0S6W0X2_9BACT</name>
<organism evidence="3">
    <name type="scientific">Candidatus Moduliflexus flocculans</name>
    <dbReference type="NCBI Taxonomy" id="1499966"/>
    <lineage>
        <taxon>Bacteria</taxon>
        <taxon>Candidatus Moduliflexota</taxon>
        <taxon>Candidatus Moduliflexia</taxon>
        <taxon>Candidatus Moduliflexales</taxon>
        <taxon>Candidatus Moduliflexaceae</taxon>
    </lineage>
</organism>
<dbReference type="Pfam" id="PF03572">
    <property type="entry name" value="Peptidase_S41"/>
    <property type="match status" value="1"/>
</dbReference>
<dbReference type="InterPro" id="IPR001478">
    <property type="entry name" value="PDZ"/>
</dbReference>
<feature type="domain" description="PDZ" evidence="2">
    <location>
        <begin position="129"/>
        <end position="176"/>
    </location>
</feature>
<dbReference type="Gene3D" id="2.30.42.10">
    <property type="match status" value="1"/>
</dbReference>
<dbReference type="GO" id="GO:0004175">
    <property type="term" value="F:endopeptidase activity"/>
    <property type="evidence" value="ECO:0007669"/>
    <property type="project" value="TreeGrafter"/>
</dbReference>
<dbReference type="InterPro" id="IPR028204">
    <property type="entry name" value="Tricorn_C1"/>
</dbReference>
<dbReference type="PANTHER" id="PTHR32060:SF30">
    <property type="entry name" value="CARBOXY-TERMINAL PROCESSING PROTEASE CTPA"/>
    <property type="match status" value="1"/>
</dbReference>
<dbReference type="InterPro" id="IPR005151">
    <property type="entry name" value="Tail-specific_protease"/>
</dbReference>
<dbReference type="SUPFAM" id="SSF50156">
    <property type="entry name" value="PDZ domain-like"/>
    <property type="match status" value="1"/>
</dbReference>
<proteinExistence type="predicted"/>
<dbReference type="SMART" id="SM00245">
    <property type="entry name" value="TSPc"/>
    <property type="match status" value="1"/>
</dbReference>
<gene>
    <name evidence="3" type="ORF">U14_04662</name>
</gene>
<dbReference type="Pfam" id="PF14684">
    <property type="entry name" value="Tricorn_C1"/>
    <property type="match status" value="1"/>
</dbReference>
<dbReference type="PROSITE" id="PS50106">
    <property type="entry name" value="PDZ"/>
    <property type="match status" value="1"/>
</dbReference>
<dbReference type="InterPro" id="IPR036034">
    <property type="entry name" value="PDZ_sf"/>
</dbReference>
<dbReference type="PANTHER" id="PTHR32060">
    <property type="entry name" value="TAIL-SPECIFIC PROTEASE"/>
    <property type="match status" value="1"/>
</dbReference>
<dbReference type="SMART" id="SM00228">
    <property type="entry name" value="PDZ"/>
    <property type="match status" value="1"/>
</dbReference>
<dbReference type="GO" id="GO:0006508">
    <property type="term" value="P:proteolysis"/>
    <property type="evidence" value="ECO:0007669"/>
    <property type="project" value="InterPro"/>
</dbReference>
<dbReference type="GO" id="GO:0008236">
    <property type="term" value="F:serine-type peptidase activity"/>
    <property type="evidence" value="ECO:0007669"/>
    <property type="project" value="InterPro"/>
</dbReference>
<dbReference type="EMBL" id="DF820459">
    <property type="protein sequence ID" value="GAK53397.1"/>
    <property type="molecule type" value="Genomic_DNA"/>
</dbReference>
<evidence type="ECO:0000259" key="2">
    <source>
        <dbReference type="PROSITE" id="PS50106"/>
    </source>
</evidence>
<dbReference type="STRING" id="1499966.U14_04662"/>
<reference evidence="3" key="1">
    <citation type="journal article" date="2015" name="PeerJ">
        <title>First genomic representation of candidate bacterial phylum KSB3 points to enhanced environmental sensing as a trigger of wastewater bulking.</title>
        <authorList>
            <person name="Sekiguchi Y."/>
            <person name="Ohashi A."/>
            <person name="Parks D.H."/>
            <person name="Yamauchi T."/>
            <person name="Tyson G.W."/>
            <person name="Hugenholtz P."/>
        </authorList>
    </citation>
    <scope>NUCLEOTIDE SEQUENCE [LARGE SCALE GENOMIC DNA]</scope>
</reference>
<evidence type="ECO:0000256" key="1">
    <source>
        <dbReference type="SAM" id="SignalP"/>
    </source>
</evidence>
<feature type="signal peptide" evidence="1">
    <location>
        <begin position="1"/>
        <end position="22"/>
    </location>
</feature>
<dbReference type="SUPFAM" id="SSF52096">
    <property type="entry name" value="ClpP/crotonase"/>
    <property type="match status" value="1"/>
</dbReference>
<dbReference type="HOGENOM" id="CLU_048401_0_0_0"/>
<accession>A0A0S6W0X2</accession>
<dbReference type="Pfam" id="PF17820">
    <property type="entry name" value="PDZ_6"/>
    <property type="match status" value="1"/>
</dbReference>
<dbReference type="GO" id="GO:0007165">
    <property type="term" value="P:signal transduction"/>
    <property type="evidence" value="ECO:0007669"/>
    <property type="project" value="TreeGrafter"/>
</dbReference>
<evidence type="ECO:0000313" key="3">
    <source>
        <dbReference type="EMBL" id="GAK53397.1"/>
    </source>
</evidence>
<dbReference type="CDD" id="cd07562">
    <property type="entry name" value="Peptidase_S41_TRI"/>
    <property type="match status" value="1"/>
</dbReference>
<dbReference type="InterPro" id="IPR041489">
    <property type="entry name" value="PDZ_6"/>
</dbReference>
<dbReference type="AlphaFoldDB" id="A0A0S6W0X2"/>
<keyword evidence="1" id="KW-0732">Signal</keyword>